<dbReference type="Pfam" id="PF00258">
    <property type="entry name" value="Flavodoxin_1"/>
    <property type="match status" value="1"/>
</dbReference>
<evidence type="ECO:0000313" key="10">
    <source>
        <dbReference type="EMBL" id="SFK51435.1"/>
    </source>
</evidence>
<evidence type="ECO:0000256" key="5">
    <source>
        <dbReference type="ARBA" id="ARBA00022630"/>
    </source>
</evidence>
<dbReference type="AlphaFoldDB" id="A0A1I4A517"/>
<evidence type="ECO:0000256" key="1">
    <source>
        <dbReference type="ARBA" id="ARBA00001917"/>
    </source>
</evidence>
<keyword evidence="4 8" id="KW-0813">Transport</keyword>
<evidence type="ECO:0000256" key="4">
    <source>
        <dbReference type="ARBA" id="ARBA00022448"/>
    </source>
</evidence>
<comment type="cofactor">
    <cofactor evidence="1 8">
        <name>FMN</name>
        <dbReference type="ChEBI" id="CHEBI:58210"/>
    </cofactor>
</comment>
<evidence type="ECO:0000256" key="7">
    <source>
        <dbReference type="ARBA" id="ARBA00022982"/>
    </source>
</evidence>
<accession>A0A1I4A517</accession>
<organism evidence="10 11">
    <name type="scientific">Methylophaga sulfidovorans</name>
    <dbReference type="NCBI Taxonomy" id="45496"/>
    <lineage>
        <taxon>Bacteria</taxon>
        <taxon>Pseudomonadati</taxon>
        <taxon>Pseudomonadota</taxon>
        <taxon>Gammaproteobacteria</taxon>
        <taxon>Thiotrichales</taxon>
        <taxon>Piscirickettsiaceae</taxon>
        <taxon>Methylophaga</taxon>
    </lineage>
</organism>
<feature type="domain" description="Flavodoxin-like" evidence="9">
    <location>
        <begin position="2"/>
        <end position="164"/>
    </location>
</feature>
<dbReference type="STRING" id="45496.SAMN04488079_11338"/>
<dbReference type="EMBL" id="FOSH01000013">
    <property type="protein sequence ID" value="SFK51435.1"/>
    <property type="molecule type" value="Genomic_DNA"/>
</dbReference>
<comment type="similarity">
    <text evidence="3 8">Belongs to the flavodoxin family.</text>
</comment>
<evidence type="ECO:0000256" key="2">
    <source>
        <dbReference type="ARBA" id="ARBA00003297"/>
    </source>
</evidence>
<dbReference type="RefSeq" id="WP_091714662.1">
    <property type="nucleotide sequence ID" value="NZ_FOSH01000013.1"/>
</dbReference>
<dbReference type="InterPro" id="IPR029039">
    <property type="entry name" value="Flavoprotein-like_sf"/>
</dbReference>
<dbReference type="PROSITE" id="PS00201">
    <property type="entry name" value="FLAVODOXIN"/>
    <property type="match status" value="1"/>
</dbReference>
<dbReference type="PANTHER" id="PTHR42809:SF3">
    <property type="entry name" value="FLAVODOXIN 2"/>
    <property type="match status" value="1"/>
</dbReference>
<reference evidence="11" key="1">
    <citation type="submission" date="2016-10" db="EMBL/GenBank/DDBJ databases">
        <authorList>
            <person name="Varghese N."/>
            <person name="Submissions S."/>
        </authorList>
    </citation>
    <scope>NUCLEOTIDE SEQUENCE [LARGE SCALE GENOMIC DNA]</scope>
    <source>
        <strain evidence="11">DSM 11578</strain>
    </source>
</reference>
<dbReference type="PANTHER" id="PTHR42809">
    <property type="entry name" value="FLAVODOXIN 2"/>
    <property type="match status" value="1"/>
</dbReference>
<dbReference type="InterPro" id="IPR010086">
    <property type="entry name" value="Flavodoxin_lc"/>
</dbReference>
<dbReference type="InterPro" id="IPR050619">
    <property type="entry name" value="Flavodoxin"/>
</dbReference>
<dbReference type="GO" id="GO:0009055">
    <property type="term" value="F:electron transfer activity"/>
    <property type="evidence" value="ECO:0007669"/>
    <property type="project" value="UniProtKB-UniRule"/>
</dbReference>
<gene>
    <name evidence="10" type="ORF">SAMN04488079_11338</name>
</gene>
<keyword evidence="5 8" id="KW-0285">Flavoprotein</keyword>
<comment type="function">
    <text evidence="2 8">Low-potential electron donor to a number of redox enzymes.</text>
</comment>
<protein>
    <recommendedName>
        <fullName evidence="8">Flavodoxin</fullName>
    </recommendedName>
</protein>
<evidence type="ECO:0000256" key="3">
    <source>
        <dbReference type="ARBA" id="ARBA00005267"/>
    </source>
</evidence>
<dbReference type="NCBIfam" id="TIGR01752">
    <property type="entry name" value="flav_long"/>
    <property type="match status" value="1"/>
</dbReference>
<evidence type="ECO:0000256" key="8">
    <source>
        <dbReference type="PIRNR" id="PIRNR038996"/>
    </source>
</evidence>
<evidence type="ECO:0000256" key="6">
    <source>
        <dbReference type="ARBA" id="ARBA00022643"/>
    </source>
</evidence>
<dbReference type="SUPFAM" id="SSF52218">
    <property type="entry name" value="Flavoproteins"/>
    <property type="match status" value="1"/>
</dbReference>
<dbReference type="Gene3D" id="3.40.50.360">
    <property type="match status" value="1"/>
</dbReference>
<sequence>MIAVIYGSTTGNTSDAAVKIAKIFGEDQVELFDVKDVGLAALEFFDNIIFAIPTWDYGEVQADWQDVWDEIDEVDFSNKTVAFLGMGDQFAYAEWFQDAMGMLHDKVVARGAKVIGHWPVDGYEFDASKALTADKQFFVGLALDEDCQPELTESRLKQWCEQLKSSLLKAA</sequence>
<dbReference type="OrthoDB" id="359268at2"/>
<dbReference type="NCBIfam" id="NF006739">
    <property type="entry name" value="PRK09267.1-5"/>
    <property type="match status" value="1"/>
</dbReference>
<dbReference type="Proteomes" id="UP000198924">
    <property type="component" value="Unassembled WGS sequence"/>
</dbReference>
<keyword evidence="7 8" id="KW-0249">Electron transport</keyword>
<evidence type="ECO:0000313" key="11">
    <source>
        <dbReference type="Proteomes" id="UP000198924"/>
    </source>
</evidence>
<dbReference type="PROSITE" id="PS50902">
    <property type="entry name" value="FLAVODOXIN_LIKE"/>
    <property type="match status" value="1"/>
</dbReference>
<keyword evidence="6 8" id="KW-0288">FMN</keyword>
<name>A0A1I4A517_9GAMM</name>
<dbReference type="InterPro" id="IPR008254">
    <property type="entry name" value="Flavodoxin/NO_synth"/>
</dbReference>
<dbReference type="NCBIfam" id="NF009023">
    <property type="entry name" value="PRK12359.1"/>
    <property type="match status" value="1"/>
</dbReference>
<dbReference type="GO" id="GO:0010181">
    <property type="term" value="F:FMN binding"/>
    <property type="evidence" value="ECO:0007669"/>
    <property type="project" value="UniProtKB-UniRule"/>
</dbReference>
<evidence type="ECO:0000259" key="9">
    <source>
        <dbReference type="PROSITE" id="PS50902"/>
    </source>
</evidence>
<dbReference type="InterPro" id="IPR001226">
    <property type="entry name" value="Flavodoxin_CS"/>
</dbReference>
<proteinExistence type="inferred from homology"/>
<keyword evidence="11" id="KW-1185">Reference proteome</keyword>
<dbReference type="PIRSF" id="PIRSF038996">
    <property type="entry name" value="FldA"/>
    <property type="match status" value="1"/>
</dbReference>